<evidence type="ECO:0000313" key="3">
    <source>
        <dbReference type="Proteomes" id="UP000272771"/>
    </source>
</evidence>
<evidence type="ECO:0000256" key="1">
    <source>
        <dbReference type="SAM" id="SignalP"/>
    </source>
</evidence>
<dbReference type="EMBL" id="LR134533">
    <property type="protein sequence ID" value="VEJ51834.1"/>
    <property type="molecule type" value="Genomic_DNA"/>
</dbReference>
<keyword evidence="3" id="KW-1185">Reference proteome</keyword>
<keyword evidence="1" id="KW-0732">Signal</keyword>
<sequence length="338" mass="37673">MFKSMAVCRLLAVSLACMALPACADGSENGQKHGNKTESNYETTNFYQLSQMYEPSGVVQLADGRILVVEDEAKRAFNLLSFGKDGHLKESEDDDSALMGGFKKQLTDLEALSKDSQGWIYAISSHSETKQNERLIDREHLFRFRINGNKAEKISYAPNLKDALGSSDAILQSIKQQTGRSIDFHTMNVEGMHYDQHTDRLLLAFRAPFSLIVPIENHDAMFSKGAQPKFGKPVVLKLKGGGIRSLTYDPVLKSYLLANEVTGSNGKGQSQLWTWDGKAESELVELNLPESPKLKNIEAVESVVFNDKPYLLLMGDEGSVKKQRPARYLLLDYSDLNK</sequence>
<organism evidence="2 3">
    <name type="scientific">Neisseria weaveri</name>
    <dbReference type="NCBI Taxonomy" id="28091"/>
    <lineage>
        <taxon>Bacteria</taxon>
        <taxon>Pseudomonadati</taxon>
        <taxon>Pseudomonadota</taxon>
        <taxon>Betaproteobacteria</taxon>
        <taxon>Neisseriales</taxon>
        <taxon>Neisseriaceae</taxon>
        <taxon>Neisseria</taxon>
    </lineage>
</organism>
<reference evidence="2 3" key="1">
    <citation type="submission" date="2018-12" db="EMBL/GenBank/DDBJ databases">
        <authorList>
            <consortium name="Pathogen Informatics"/>
        </authorList>
    </citation>
    <scope>NUCLEOTIDE SEQUENCE [LARGE SCALE GENOMIC DNA]</scope>
    <source>
        <strain evidence="2 3">NCTC12742</strain>
    </source>
</reference>
<gene>
    <name evidence="2" type="ORF">NCTC12742_01741</name>
</gene>
<dbReference type="OrthoDB" id="5560405at2"/>
<name>A0A448VQ88_9NEIS</name>
<feature type="chain" id="PRO_5019255491" evidence="1">
    <location>
        <begin position="25"/>
        <end position="338"/>
    </location>
</feature>
<dbReference type="AlphaFoldDB" id="A0A448VQ88"/>
<dbReference type="KEGG" id="nwe:SAMEA3174300_0298"/>
<dbReference type="STRING" id="28091.SAMEA3174300_00298"/>
<proteinExistence type="predicted"/>
<dbReference type="Proteomes" id="UP000272771">
    <property type="component" value="Chromosome"/>
</dbReference>
<evidence type="ECO:0000313" key="2">
    <source>
        <dbReference type="EMBL" id="VEJ51834.1"/>
    </source>
</evidence>
<accession>A0A448VQ88</accession>
<protein>
    <submittedName>
        <fullName evidence="2">Protein of uncharacterized function (DUF3616)</fullName>
    </submittedName>
</protein>
<feature type="signal peptide" evidence="1">
    <location>
        <begin position="1"/>
        <end position="24"/>
    </location>
</feature>
<dbReference type="RefSeq" id="WP_004283701.1">
    <property type="nucleotide sequence ID" value="NZ_CAUJRG010000005.1"/>
</dbReference>